<dbReference type="EMBL" id="BONZ01000017">
    <property type="protein sequence ID" value="GIH13828.1"/>
    <property type="molecule type" value="Genomic_DNA"/>
</dbReference>
<dbReference type="Pfam" id="PF13407">
    <property type="entry name" value="Peripla_BP_4"/>
    <property type="match status" value="1"/>
</dbReference>
<dbReference type="AlphaFoldDB" id="A0A8J3VPZ5"/>
<reference evidence="5" key="1">
    <citation type="submission" date="2021-01" db="EMBL/GenBank/DDBJ databases">
        <title>Whole genome shotgun sequence of Rugosimonospora africana NBRC 104875.</title>
        <authorList>
            <person name="Komaki H."/>
            <person name="Tamura T."/>
        </authorList>
    </citation>
    <scope>NUCLEOTIDE SEQUENCE</scope>
    <source>
        <strain evidence="5">NBRC 104875</strain>
    </source>
</reference>
<dbReference type="PANTHER" id="PTHR46847">
    <property type="entry name" value="D-ALLOSE-BINDING PERIPLASMIC PROTEIN-RELATED"/>
    <property type="match status" value="1"/>
</dbReference>
<keyword evidence="3" id="KW-0732">Signal</keyword>
<feature type="domain" description="Periplasmic binding protein" evidence="4">
    <location>
        <begin position="38"/>
        <end position="292"/>
    </location>
</feature>
<keyword evidence="6" id="KW-1185">Reference proteome</keyword>
<comment type="subcellular location">
    <subcellularLocation>
        <location evidence="1">Cell envelope</location>
    </subcellularLocation>
</comment>
<dbReference type="InterPro" id="IPR025997">
    <property type="entry name" value="SBP_2_dom"/>
</dbReference>
<name>A0A8J3VPZ5_9ACTN</name>
<protein>
    <submittedName>
        <fullName evidence="5">Ribose ABC transporter substrate-binding protein</fullName>
    </submittedName>
</protein>
<evidence type="ECO:0000256" key="2">
    <source>
        <dbReference type="ARBA" id="ARBA00007639"/>
    </source>
</evidence>
<comment type="similarity">
    <text evidence="2">Belongs to the bacterial solute-binding protein 2 family.</text>
</comment>
<evidence type="ECO:0000313" key="5">
    <source>
        <dbReference type="EMBL" id="GIH13828.1"/>
    </source>
</evidence>
<evidence type="ECO:0000256" key="3">
    <source>
        <dbReference type="ARBA" id="ARBA00022729"/>
    </source>
</evidence>
<dbReference type="CDD" id="cd20007">
    <property type="entry name" value="PBP1_ABC_sugar_binding-like"/>
    <property type="match status" value="1"/>
</dbReference>
<evidence type="ECO:0000256" key="1">
    <source>
        <dbReference type="ARBA" id="ARBA00004196"/>
    </source>
</evidence>
<dbReference type="GO" id="GO:0030313">
    <property type="term" value="C:cell envelope"/>
    <property type="evidence" value="ECO:0007669"/>
    <property type="project" value="UniProtKB-SubCell"/>
</dbReference>
<comment type="caution">
    <text evidence="5">The sequence shown here is derived from an EMBL/GenBank/DDBJ whole genome shotgun (WGS) entry which is preliminary data.</text>
</comment>
<proteinExistence type="inferred from homology"/>
<sequence>MAVASLAMLAAAAGCGNSGSSSGGSSGGGSLSSKTVELITGVKSDPFYITMTCAAQEEAQKLGVKFKSDGSSQWDVSLQRPIIDSVAATKPAGLLISPVDTDALTPDIKQLQSAGTKVVLVDTAVTDTSVGVSRISSDNEAGGKTAADALAKEMGDKGSAIVISVKPGVSTTDARIKGFTDQMKAAHSGITLLPVQYDNDDPAKATSIVQSTIAAHPDLGGVFADNVNTAEGVAAGVNQAGKKGQIKISAFDAGPQQVQDLQNGTVQVLIAQDPANIGKQGVDQAVAAIQGKSVQGTIGTDLVAITPDNMKDPNVTKYFYKGSC</sequence>
<gene>
    <name evidence="5" type="ORF">Raf01_20000</name>
</gene>
<dbReference type="SUPFAM" id="SSF53822">
    <property type="entry name" value="Periplasmic binding protein-like I"/>
    <property type="match status" value="1"/>
</dbReference>
<dbReference type="GO" id="GO:0030246">
    <property type="term" value="F:carbohydrate binding"/>
    <property type="evidence" value="ECO:0007669"/>
    <property type="project" value="UniProtKB-ARBA"/>
</dbReference>
<dbReference type="PANTHER" id="PTHR46847:SF1">
    <property type="entry name" value="D-ALLOSE-BINDING PERIPLASMIC PROTEIN-RELATED"/>
    <property type="match status" value="1"/>
</dbReference>
<evidence type="ECO:0000313" key="6">
    <source>
        <dbReference type="Proteomes" id="UP000642748"/>
    </source>
</evidence>
<organism evidence="5 6">
    <name type="scientific">Rugosimonospora africana</name>
    <dbReference type="NCBI Taxonomy" id="556532"/>
    <lineage>
        <taxon>Bacteria</taxon>
        <taxon>Bacillati</taxon>
        <taxon>Actinomycetota</taxon>
        <taxon>Actinomycetes</taxon>
        <taxon>Micromonosporales</taxon>
        <taxon>Micromonosporaceae</taxon>
        <taxon>Rugosimonospora</taxon>
    </lineage>
</organism>
<accession>A0A8J3VPZ5</accession>
<dbReference type="Proteomes" id="UP000642748">
    <property type="component" value="Unassembled WGS sequence"/>
</dbReference>
<dbReference type="InterPro" id="IPR028082">
    <property type="entry name" value="Peripla_BP_I"/>
</dbReference>
<evidence type="ECO:0000259" key="4">
    <source>
        <dbReference type="Pfam" id="PF13407"/>
    </source>
</evidence>
<dbReference type="Gene3D" id="3.40.50.2300">
    <property type="match status" value="2"/>
</dbReference>